<proteinExistence type="inferred from homology"/>
<comment type="subcellular location">
    <subcellularLocation>
        <location evidence="1">Cell membrane</location>
        <topology evidence="1">Multi-pass membrane protein</topology>
    </subcellularLocation>
    <subcellularLocation>
        <location evidence="7">Membrane</location>
        <topology evidence="7">Multi-pass membrane protein</topology>
    </subcellularLocation>
</comment>
<name>A0A7R9GX56_TIMPO</name>
<dbReference type="InterPro" id="IPR018629">
    <property type="entry name" value="XK-rel"/>
</dbReference>
<evidence type="ECO:0000256" key="7">
    <source>
        <dbReference type="RuleBase" id="RU910716"/>
    </source>
</evidence>
<keyword evidence="6 7" id="KW-0472">Membrane</keyword>
<protein>
    <recommendedName>
        <fullName evidence="7">XK-related protein</fullName>
    </recommendedName>
</protein>
<evidence type="ECO:0000256" key="2">
    <source>
        <dbReference type="ARBA" id="ARBA00008789"/>
    </source>
</evidence>
<feature type="transmembrane region" description="Helical" evidence="7">
    <location>
        <begin position="213"/>
        <end position="231"/>
    </location>
</feature>
<keyword evidence="4 7" id="KW-0812">Transmembrane</keyword>
<dbReference type="GO" id="GO:0005886">
    <property type="term" value="C:plasma membrane"/>
    <property type="evidence" value="ECO:0007669"/>
    <property type="project" value="UniProtKB-SubCell"/>
</dbReference>
<dbReference type="Pfam" id="PF09815">
    <property type="entry name" value="XK-related"/>
    <property type="match status" value="1"/>
</dbReference>
<dbReference type="GO" id="GO:0043652">
    <property type="term" value="P:engulfment of apoptotic cell"/>
    <property type="evidence" value="ECO:0007669"/>
    <property type="project" value="TreeGrafter"/>
</dbReference>
<dbReference type="EMBL" id="OD000846">
    <property type="protein sequence ID" value="CAD7399532.1"/>
    <property type="molecule type" value="Genomic_DNA"/>
</dbReference>
<evidence type="ECO:0000256" key="3">
    <source>
        <dbReference type="ARBA" id="ARBA00022475"/>
    </source>
</evidence>
<evidence type="ECO:0000313" key="8">
    <source>
        <dbReference type="EMBL" id="CAD7399532.1"/>
    </source>
</evidence>
<evidence type="ECO:0000256" key="1">
    <source>
        <dbReference type="ARBA" id="ARBA00004651"/>
    </source>
</evidence>
<feature type="transmembrane region" description="Helical" evidence="7">
    <location>
        <begin position="183"/>
        <end position="201"/>
    </location>
</feature>
<evidence type="ECO:0000256" key="5">
    <source>
        <dbReference type="ARBA" id="ARBA00022989"/>
    </source>
</evidence>
<feature type="transmembrane region" description="Helical" evidence="7">
    <location>
        <begin position="142"/>
        <end position="162"/>
    </location>
</feature>
<dbReference type="PANTHER" id="PTHR16024">
    <property type="entry name" value="XK-RELATED PROTEIN"/>
    <property type="match status" value="1"/>
</dbReference>
<dbReference type="AlphaFoldDB" id="A0A7R9GX56"/>
<dbReference type="InterPro" id="IPR050895">
    <property type="entry name" value="XK-related_scramblase"/>
</dbReference>
<comment type="similarity">
    <text evidence="2 7">Belongs to the XK family.</text>
</comment>
<feature type="transmembrane region" description="Helical" evidence="7">
    <location>
        <begin position="243"/>
        <end position="268"/>
    </location>
</feature>
<reference evidence="8" key="1">
    <citation type="submission" date="2020-11" db="EMBL/GenBank/DDBJ databases">
        <authorList>
            <person name="Tran Van P."/>
        </authorList>
    </citation>
    <scope>NUCLEOTIDE SEQUENCE</scope>
</reference>
<keyword evidence="5 7" id="KW-1133">Transmembrane helix</keyword>
<keyword evidence="3" id="KW-1003">Cell membrane</keyword>
<sequence>MCYHPQYCDSLAYAIKSRRAQKANDLQNQQKYYELMLKEDSDVALLRVFECFLEAAPQQILQTTILLVDSMKGTTFQVLYQSGSIVSSLLSMAWSMASYHRSIRFVQKDKDNITWPGTVMQFLWHFMVTVSRILSISVVASVFPIFTGLACMVHWIVMSLWISLLDRTQFCISTRGDPCRQKVGELLFSSILGLVYIFTYLTPGEGRTRNRYIVFYSLCFIENSIAIGLWAGLASDQLKVQWYFIPLICAAITSFVLGIVFMIVYYAYFHPKPLLPQEGPLRSGVDMVLQCGDGHIVT</sequence>
<dbReference type="GO" id="GO:0070782">
    <property type="term" value="P:phosphatidylserine exposure on apoptotic cell surface"/>
    <property type="evidence" value="ECO:0007669"/>
    <property type="project" value="TreeGrafter"/>
</dbReference>
<dbReference type="GO" id="GO:1902742">
    <property type="term" value="P:apoptotic process involved in development"/>
    <property type="evidence" value="ECO:0007669"/>
    <property type="project" value="TreeGrafter"/>
</dbReference>
<accession>A0A7R9GX56</accession>
<organism evidence="8">
    <name type="scientific">Timema poppense</name>
    <name type="common">Walking stick</name>
    <dbReference type="NCBI Taxonomy" id="170557"/>
    <lineage>
        <taxon>Eukaryota</taxon>
        <taxon>Metazoa</taxon>
        <taxon>Ecdysozoa</taxon>
        <taxon>Arthropoda</taxon>
        <taxon>Hexapoda</taxon>
        <taxon>Insecta</taxon>
        <taxon>Pterygota</taxon>
        <taxon>Neoptera</taxon>
        <taxon>Polyneoptera</taxon>
        <taxon>Phasmatodea</taxon>
        <taxon>Timematodea</taxon>
        <taxon>Timematoidea</taxon>
        <taxon>Timematidae</taxon>
        <taxon>Timema</taxon>
    </lineage>
</organism>
<gene>
    <name evidence="8" type="ORF">TPSB3V08_LOCUS2188</name>
</gene>
<evidence type="ECO:0000256" key="6">
    <source>
        <dbReference type="ARBA" id="ARBA00023136"/>
    </source>
</evidence>
<evidence type="ECO:0000256" key="4">
    <source>
        <dbReference type="ARBA" id="ARBA00022692"/>
    </source>
</evidence>
<dbReference type="PANTHER" id="PTHR16024:SF6">
    <property type="entry name" value="XK-RELATED PROTEIN"/>
    <property type="match status" value="1"/>
</dbReference>